<protein>
    <submittedName>
        <fullName evidence="1">Pilus assembly protein TadD</fullName>
    </submittedName>
</protein>
<dbReference type="RefSeq" id="WP_171360501.1">
    <property type="nucleotide sequence ID" value="NZ_VTXC01000014.1"/>
</dbReference>
<gene>
    <name evidence="1" type="ORF">F0225_07160</name>
</gene>
<evidence type="ECO:0000313" key="2">
    <source>
        <dbReference type="Proteomes" id="UP000565719"/>
    </source>
</evidence>
<reference evidence="1 2" key="1">
    <citation type="submission" date="2019-09" db="EMBL/GenBank/DDBJ databases">
        <title>Draft genome sequencing and comparative genomics of hatchery-associated Vibrios.</title>
        <authorList>
            <person name="Kehlet-Delgado H."/>
            <person name="Mueller R.S."/>
        </authorList>
    </citation>
    <scope>NUCLEOTIDE SEQUENCE [LARGE SCALE GENOMIC DNA]</scope>
    <source>
        <strain evidence="1 2">99-46-Y</strain>
    </source>
</reference>
<sequence>MKIFFIIIYSFFIILGCATHSDDLEVKENLLLNSNDRNKVIEFYKENINLNYTYKVRLVNIYLDINDLDSAELYAKTYSSSELEKAEFIYSLARISYQKKKYNQAKQELDKYLKKKGDKCKYFILLGKINSARGGYQEAIENFEESRKLGALDKETDNNIAVVKMMQKDYLSATDILYNLYLENTNDEKVKANLILSAAHQERTDIILEVLKGSHTDEASQQCVLDLIKLVSKDKSKNEVSKKSNMTIPQSYKKPQDPLPISAMSQSKQCIQDKVIYPKSSSSTIKKNYKIQVLATDDLISEDLLNYLKVNYGPVYLYNHGFWKRYCIGEFSNLRLAKAFLRDLQIKGAFIVDYKNKRYETL</sequence>
<dbReference type="InterPro" id="IPR011990">
    <property type="entry name" value="TPR-like_helical_dom_sf"/>
</dbReference>
<evidence type="ECO:0000313" key="1">
    <source>
        <dbReference type="EMBL" id="NOH71120.1"/>
    </source>
</evidence>
<comment type="caution">
    <text evidence="1">The sequence shown here is derived from an EMBL/GenBank/DDBJ whole genome shotgun (WGS) entry which is preliminary data.</text>
</comment>
<accession>A0A7Y4ECY2</accession>
<dbReference type="SUPFAM" id="SSF48452">
    <property type="entry name" value="TPR-like"/>
    <property type="match status" value="1"/>
</dbReference>
<organism evidence="1 2">
    <name type="scientific">Vibrio pectenicida</name>
    <dbReference type="NCBI Taxonomy" id="62763"/>
    <lineage>
        <taxon>Bacteria</taxon>
        <taxon>Pseudomonadati</taxon>
        <taxon>Pseudomonadota</taxon>
        <taxon>Gammaproteobacteria</taxon>
        <taxon>Vibrionales</taxon>
        <taxon>Vibrionaceae</taxon>
        <taxon>Vibrio</taxon>
    </lineage>
</organism>
<dbReference type="AlphaFoldDB" id="A0A7Y4ECY2"/>
<proteinExistence type="predicted"/>
<name>A0A7Y4ECY2_9VIBR</name>
<dbReference type="EMBL" id="VTXC01000014">
    <property type="protein sequence ID" value="NOH71120.1"/>
    <property type="molecule type" value="Genomic_DNA"/>
</dbReference>
<dbReference type="Proteomes" id="UP000565719">
    <property type="component" value="Unassembled WGS sequence"/>
</dbReference>
<dbReference type="Gene3D" id="1.25.40.10">
    <property type="entry name" value="Tetratricopeptide repeat domain"/>
    <property type="match status" value="1"/>
</dbReference>
<dbReference type="PROSITE" id="PS51257">
    <property type="entry name" value="PROKAR_LIPOPROTEIN"/>
    <property type="match status" value="1"/>
</dbReference>